<dbReference type="KEGG" id="psco:LY89DRAFT_685552"/>
<feature type="transmembrane region" description="Helical" evidence="5">
    <location>
        <begin position="73"/>
        <end position="97"/>
    </location>
</feature>
<proteinExistence type="predicted"/>
<dbReference type="GeneID" id="28824833"/>
<evidence type="ECO:0000256" key="1">
    <source>
        <dbReference type="ARBA" id="ARBA00004141"/>
    </source>
</evidence>
<protein>
    <recommendedName>
        <fullName evidence="6">MARVEL domain-containing protein</fullName>
    </recommendedName>
</protein>
<evidence type="ECO:0000256" key="5">
    <source>
        <dbReference type="SAM" id="Phobius"/>
    </source>
</evidence>
<feature type="transmembrane region" description="Helical" evidence="5">
    <location>
        <begin position="117"/>
        <end position="142"/>
    </location>
</feature>
<comment type="subcellular location">
    <subcellularLocation>
        <location evidence="1">Membrane</location>
        <topology evidence="1">Multi-pass membrane protein</topology>
    </subcellularLocation>
</comment>
<keyword evidence="8" id="KW-1185">Reference proteome</keyword>
<feature type="transmembrane region" description="Helical" evidence="5">
    <location>
        <begin position="42"/>
        <end position="61"/>
    </location>
</feature>
<dbReference type="Pfam" id="PF01284">
    <property type="entry name" value="MARVEL"/>
    <property type="match status" value="1"/>
</dbReference>
<accession>A0A194X956</accession>
<dbReference type="STRING" id="149040.A0A194X956"/>
<organism evidence="7 8">
    <name type="scientific">Mollisia scopiformis</name>
    <name type="common">Conifer needle endophyte fungus</name>
    <name type="synonym">Phialocephala scopiformis</name>
    <dbReference type="NCBI Taxonomy" id="149040"/>
    <lineage>
        <taxon>Eukaryota</taxon>
        <taxon>Fungi</taxon>
        <taxon>Dikarya</taxon>
        <taxon>Ascomycota</taxon>
        <taxon>Pezizomycotina</taxon>
        <taxon>Leotiomycetes</taxon>
        <taxon>Helotiales</taxon>
        <taxon>Mollisiaceae</taxon>
        <taxon>Mollisia</taxon>
    </lineage>
</organism>
<evidence type="ECO:0000313" key="7">
    <source>
        <dbReference type="EMBL" id="KUJ16649.1"/>
    </source>
</evidence>
<keyword evidence="3 5" id="KW-1133">Transmembrane helix</keyword>
<dbReference type="Proteomes" id="UP000070700">
    <property type="component" value="Unassembled WGS sequence"/>
</dbReference>
<name>A0A194X956_MOLSC</name>
<dbReference type="InParanoid" id="A0A194X956"/>
<dbReference type="AlphaFoldDB" id="A0A194X956"/>
<feature type="domain" description="MARVEL" evidence="6">
    <location>
        <begin position="9"/>
        <end position="135"/>
    </location>
</feature>
<evidence type="ECO:0000256" key="2">
    <source>
        <dbReference type="ARBA" id="ARBA00022692"/>
    </source>
</evidence>
<reference evidence="7 8" key="1">
    <citation type="submission" date="2015-10" db="EMBL/GenBank/DDBJ databases">
        <title>Full genome of DAOMC 229536 Phialocephala scopiformis, a fungal endophyte of spruce producing the potent anti-insectan compound rugulosin.</title>
        <authorList>
            <consortium name="DOE Joint Genome Institute"/>
            <person name="Walker A.K."/>
            <person name="Frasz S.L."/>
            <person name="Seifert K.A."/>
            <person name="Miller J.D."/>
            <person name="Mondo S.J."/>
            <person name="Labutti K."/>
            <person name="Lipzen A."/>
            <person name="Dockter R."/>
            <person name="Kennedy M."/>
            <person name="Grigoriev I.V."/>
            <person name="Spatafora J.W."/>
        </authorList>
    </citation>
    <scope>NUCLEOTIDE SEQUENCE [LARGE SCALE GENOMIC DNA]</scope>
    <source>
        <strain evidence="7 8">CBS 120377</strain>
    </source>
</reference>
<evidence type="ECO:0000256" key="4">
    <source>
        <dbReference type="ARBA" id="ARBA00023136"/>
    </source>
</evidence>
<dbReference type="OrthoDB" id="2117453at2759"/>
<evidence type="ECO:0000256" key="3">
    <source>
        <dbReference type="ARBA" id="ARBA00022989"/>
    </source>
</evidence>
<sequence>MAFIEALILPLRVIQAVFAIIVLGVLAYAANDWAYYWSPSQVNFLIFTSVWTLLAVAYLVIAPMHFKTAAHKFGILAAETITMLFWFAGFIALAVLLTDIDCTAHTGKYWGPCRASIAGDVFAAFEWLLFTATTIMAALYCWRTRNERSGKHDPAVEVHHV</sequence>
<feature type="transmembrane region" description="Helical" evidence="5">
    <location>
        <begin position="7"/>
        <end position="30"/>
    </location>
</feature>
<dbReference type="RefSeq" id="XP_018071004.1">
    <property type="nucleotide sequence ID" value="XM_018215107.1"/>
</dbReference>
<evidence type="ECO:0000313" key="8">
    <source>
        <dbReference type="Proteomes" id="UP000070700"/>
    </source>
</evidence>
<dbReference type="GO" id="GO:0016020">
    <property type="term" value="C:membrane"/>
    <property type="evidence" value="ECO:0007669"/>
    <property type="project" value="UniProtKB-SubCell"/>
</dbReference>
<evidence type="ECO:0000259" key="6">
    <source>
        <dbReference type="Pfam" id="PF01284"/>
    </source>
</evidence>
<dbReference type="PANTHER" id="PTHR37451:SF1">
    <property type="entry name" value="MARVEL DOMAIN-CONTAINING PROTEIN"/>
    <property type="match status" value="1"/>
</dbReference>
<dbReference type="InterPro" id="IPR008253">
    <property type="entry name" value="Marvel"/>
</dbReference>
<keyword evidence="2 5" id="KW-0812">Transmembrane</keyword>
<dbReference type="EMBL" id="KQ947416">
    <property type="protein sequence ID" value="KUJ16649.1"/>
    <property type="molecule type" value="Genomic_DNA"/>
</dbReference>
<gene>
    <name evidence="7" type="ORF">LY89DRAFT_685552</name>
</gene>
<dbReference type="PANTHER" id="PTHR37451">
    <property type="entry name" value="MARVEL DOMAIN"/>
    <property type="match status" value="1"/>
</dbReference>
<keyword evidence="4 5" id="KW-0472">Membrane</keyword>